<sequence>MVFHPRPWVPDIRELFGPSNYLACALAWRTAWGPKDDLTPLNKVIAVFCANTVDYILPLYPAHCPNGIATAPNSAYMADELEH</sequence>
<dbReference type="KEGG" id="pgri:PgNI_12440"/>
<proteinExistence type="predicted"/>
<protein>
    <submittedName>
        <fullName evidence="2">Uncharacterized protein</fullName>
    </submittedName>
</protein>
<accession>A0A6P8AME3</accession>
<dbReference type="AlphaFoldDB" id="A0A6P8AME3"/>
<reference evidence="2" key="2">
    <citation type="submission" date="2019-10" db="EMBL/GenBank/DDBJ databases">
        <authorList>
            <consortium name="NCBI Genome Project"/>
        </authorList>
    </citation>
    <scope>NUCLEOTIDE SEQUENCE</scope>
    <source>
        <strain evidence="2">NI907</strain>
    </source>
</reference>
<evidence type="ECO:0000313" key="1">
    <source>
        <dbReference type="Proteomes" id="UP000515153"/>
    </source>
</evidence>
<organism evidence="1 2">
    <name type="scientific">Pyricularia grisea</name>
    <name type="common">Crabgrass-specific blast fungus</name>
    <name type="synonym">Magnaporthe grisea</name>
    <dbReference type="NCBI Taxonomy" id="148305"/>
    <lineage>
        <taxon>Eukaryota</taxon>
        <taxon>Fungi</taxon>
        <taxon>Dikarya</taxon>
        <taxon>Ascomycota</taxon>
        <taxon>Pezizomycotina</taxon>
        <taxon>Sordariomycetes</taxon>
        <taxon>Sordariomycetidae</taxon>
        <taxon>Magnaporthales</taxon>
        <taxon>Pyriculariaceae</taxon>
        <taxon>Pyricularia</taxon>
    </lineage>
</organism>
<dbReference type="Proteomes" id="UP000515153">
    <property type="component" value="Unplaced"/>
</dbReference>
<keyword evidence="1" id="KW-1185">Reference proteome</keyword>
<name>A0A6P8AME3_PYRGI</name>
<dbReference type="GeneID" id="41967292"/>
<evidence type="ECO:0000313" key="2">
    <source>
        <dbReference type="RefSeq" id="XP_030976070.1"/>
    </source>
</evidence>
<gene>
    <name evidence="2" type="ORF">PgNI_12440</name>
</gene>
<reference evidence="2" key="3">
    <citation type="submission" date="2025-08" db="UniProtKB">
        <authorList>
            <consortium name="RefSeq"/>
        </authorList>
    </citation>
    <scope>IDENTIFICATION</scope>
    <source>
        <strain evidence="2">NI907</strain>
    </source>
</reference>
<reference evidence="2" key="1">
    <citation type="journal article" date="2019" name="Mol. Biol. Evol.">
        <title>Blast fungal genomes show frequent chromosomal changes, gene gains and losses, and effector gene turnover.</title>
        <authorList>
            <person name="Gomez Luciano L.B."/>
            <person name="Jason Tsai I."/>
            <person name="Chuma I."/>
            <person name="Tosa Y."/>
            <person name="Chen Y.H."/>
            <person name="Li J.Y."/>
            <person name="Li M.Y."/>
            <person name="Jade Lu M.Y."/>
            <person name="Nakayashiki H."/>
            <person name="Li W.H."/>
        </authorList>
    </citation>
    <scope>NUCLEOTIDE SEQUENCE</scope>
    <source>
        <strain evidence="2">NI907</strain>
    </source>
</reference>
<dbReference type="RefSeq" id="XP_030976070.1">
    <property type="nucleotide sequence ID" value="XM_031132389.1"/>
</dbReference>